<dbReference type="CDD" id="cd18808">
    <property type="entry name" value="SF1_C_Upf1"/>
    <property type="match status" value="1"/>
</dbReference>
<feature type="domain" description="DNA2/NAM7 helicase-like C-terminal" evidence="3">
    <location>
        <begin position="637"/>
        <end position="830"/>
    </location>
</feature>
<dbReference type="OrthoDB" id="9757917at2"/>
<protein>
    <submittedName>
        <fullName evidence="4">AAA family ATPase</fullName>
    </submittedName>
</protein>
<evidence type="ECO:0000256" key="1">
    <source>
        <dbReference type="SAM" id="MobiDB-lite"/>
    </source>
</evidence>
<dbReference type="Pfam" id="PF13086">
    <property type="entry name" value="AAA_11"/>
    <property type="match status" value="1"/>
</dbReference>
<accession>A0A2T5PDN6</accession>
<name>A0A2T5PDN6_9PSED</name>
<dbReference type="InterPro" id="IPR047187">
    <property type="entry name" value="SF1_C_Upf1"/>
</dbReference>
<dbReference type="AlphaFoldDB" id="A0A2T5PDN6"/>
<evidence type="ECO:0000313" key="5">
    <source>
        <dbReference type="Proteomes" id="UP000244064"/>
    </source>
</evidence>
<dbReference type="InterPro" id="IPR041677">
    <property type="entry name" value="DNA2/NAM7_AAA_11"/>
</dbReference>
<dbReference type="GO" id="GO:0004386">
    <property type="term" value="F:helicase activity"/>
    <property type="evidence" value="ECO:0007669"/>
    <property type="project" value="InterPro"/>
</dbReference>
<dbReference type="SUPFAM" id="SSF52540">
    <property type="entry name" value="P-loop containing nucleoside triphosphate hydrolases"/>
    <property type="match status" value="1"/>
</dbReference>
<feature type="region of interest" description="Disordered" evidence="1">
    <location>
        <begin position="674"/>
        <end position="697"/>
    </location>
</feature>
<dbReference type="Pfam" id="PF13087">
    <property type="entry name" value="AAA_12"/>
    <property type="match status" value="1"/>
</dbReference>
<dbReference type="Gene3D" id="3.40.50.300">
    <property type="entry name" value="P-loop containing nucleotide triphosphate hydrolases"/>
    <property type="match status" value="2"/>
</dbReference>
<organism evidence="4 5">
    <name type="scientific">Pseudomonas mangrovi</name>
    <dbReference type="NCBI Taxonomy" id="2161748"/>
    <lineage>
        <taxon>Bacteria</taxon>
        <taxon>Pseudomonadati</taxon>
        <taxon>Pseudomonadota</taxon>
        <taxon>Gammaproteobacteria</taxon>
        <taxon>Pseudomonadales</taxon>
        <taxon>Pseudomonadaceae</taxon>
        <taxon>Pseudomonas</taxon>
    </lineage>
</organism>
<feature type="region of interest" description="Disordered" evidence="1">
    <location>
        <begin position="376"/>
        <end position="398"/>
    </location>
</feature>
<comment type="caution">
    <text evidence="4">The sequence shown here is derived from an EMBL/GenBank/DDBJ whole genome shotgun (WGS) entry which is preliminary data.</text>
</comment>
<evidence type="ECO:0000313" key="4">
    <source>
        <dbReference type="EMBL" id="PTU75840.1"/>
    </source>
</evidence>
<gene>
    <name evidence="4" type="ORF">DBO85_03980</name>
</gene>
<evidence type="ECO:0000259" key="3">
    <source>
        <dbReference type="Pfam" id="PF13087"/>
    </source>
</evidence>
<proteinExistence type="predicted"/>
<sequence>MGEQREAPEEVRQRIGFYRSCYLADSRDLDLDNLGKLRAERWAWLDGRDELACGDLPVIALPPALGAELDKQQNLYQRELQLVYGVLPICGRLQREDAPALSLCGPLVYYEARLSASADADGYLLTIDTAQPHANWRLLRSLMRPEHVDELSGLPLPAAAIDAHVLGELLQWLQRFTLVEDVLQGAAFPRLDEAQTLSKARRGKPPSLRAAAFVALVARGSGSRGIAHELQQLQQSEALSAPLRRLLGEALPADPREAVNSTPESLPSLLSAAQVQALDSAARFDLSQIAGPPGTGKSYTLAALALDRYLNGESVLVVSRSEQAVRVVADKLRHDFGLANIVLDGNGQDLRRALRAHLDDWLQGNLGGRQRLTQTAAERHCRNQRRRQGLDPDTPLELPEEPLRAQLQALVEQERGLAEAFRQRAVQALRWSSLIERAQRRALGFWARWWTLPRARRQVREAVRPWELLDRLRQCQREREQSSQRYLGLRRREQLGYLVATERPTLVRYNQALRARNSQRQLALFDDIEPTQLLTAFPIWVMTLDELHRLLPLRAELFDVMLMDEASQCDIASALPAFQRCRRAVVCGDVRQLRHVSFLSRQREVDLLVRAGLDARDREQWSYRDNSVLDLVGMHLASQQAVTFLDEHFRSRPALIRFSNEQFYNGQLKVMKERPGQESPGLARPSQESPGQPDSAALAHAGCDSLQLVRLQGERASNGVNQAEVDWVLNMLGEHLRHYAASPLKPSIGVLSPFRDQVDAIREQVAASLSLEQVREFRLLIATPYGFQGEERDLMIISFAIHGGSSQAAAYLNREDMFNVAITRARERQLLLYSGDEKGLPSGHLLRRYLENLHAQQREHPAGQALNGFQQALCSALQAHGVRTWANYPLAGLLLDLFCQRGDKYLAIDLVGFPGEGEGFLELERYLVLARAGLETLPLSYALWTLEPELALQALLQRL</sequence>
<dbReference type="RefSeq" id="WP_108105469.1">
    <property type="nucleotide sequence ID" value="NZ_QASN01000006.1"/>
</dbReference>
<dbReference type="PANTHER" id="PTHR10887:SF495">
    <property type="entry name" value="HELICASE SENATAXIN ISOFORM X1-RELATED"/>
    <property type="match status" value="1"/>
</dbReference>
<keyword evidence="5" id="KW-1185">Reference proteome</keyword>
<reference evidence="4 5" key="1">
    <citation type="submission" date="2018-04" db="EMBL/GenBank/DDBJ databases">
        <title>Pseudomonas sp. nov., isolated from mangrove soil.</title>
        <authorList>
            <person name="Chen C."/>
        </authorList>
    </citation>
    <scope>NUCLEOTIDE SEQUENCE [LARGE SCALE GENOMIC DNA]</scope>
    <source>
        <strain evidence="4 5">TC-11</strain>
    </source>
</reference>
<dbReference type="InterPro" id="IPR041679">
    <property type="entry name" value="DNA2/NAM7-like_C"/>
</dbReference>
<dbReference type="InterPro" id="IPR027417">
    <property type="entry name" value="P-loop_NTPase"/>
</dbReference>
<dbReference type="Proteomes" id="UP000244064">
    <property type="component" value="Unassembled WGS sequence"/>
</dbReference>
<dbReference type="PANTHER" id="PTHR10887">
    <property type="entry name" value="DNA2/NAM7 HELICASE FAMILY"/>
    <property type="match status" value="1"/>
</dbReference>
<evidence type="ECO:0000259" key="2">
    <source>
        <dbReference type="Pfam" id="PF13086"/>
    </source>
</evidence>
<feature type="domain" description="DNA2/NAM7 helicase helicase" evidence="2">
    <location>
        <begin position="272"/>
        <end position="594"/>
    </location>
</feature>
<dbReference type="InterPro" id="IPR045055">
    <property type="entry name" value="DNA2/NAM7-like"/>
</dbReference>
<dbReference type="EMBL" id="QASN01000006">
    <property type="protein sequence ID" value="PTU75840.1"/>
    <property type="molecule type" value="Genomic_DNA"/>
</dbReference>